<feature type="compositionally biased region" description="Low complexity" evidence="1">
    <location>
        <begin position="128"/>
        <end position="148"/>
    </location>
</feature>
<proteinExistence type="predicted"/>
<dbReference type="Proteomes" id="UP000649617">
    <property type="component" value="Unassembled WGS sequence"/>
</dbReference>
<keyword evidence="3" id="KW-1185">Reference proteome</keyword>
<evidence type="ECO:0000256" key="1">
    <source>
        <dbReference type="SAM" id="MobiDB-lite"/>
    </source>
</evidence>
<feature type="region of interest" description="Disordered" evidence="1">
    <location>
        <begin position="128"/>
        <end position="158"/>
    </location>
</feature>
<dbReference type="EMBL" id="CAJNIZ010012224">
    <property type="protein sequence ID" value="CAE7331499.1"/>
    <property type="molecule type" value="Genomic_DNA"/>
</dbReference>
<sequence length="158" mass="17269">AKSRPSSQQKSAMPRPTMIGQRSFSRSGQGHVVAIVWNGASDTSAKRGSIRLPSVAVCQLGTLHALRTWRAVSWTRKTSQLQMRLRRLRKLEMMALACAQGLVLGRTALRPATGRWLVRMASVAAGRRSSVRSSRTHASSPPSASLHLPQRRPTKHAG</sequence>
<feature type="region of interest" description="Disordered" evidence="1">
    <location>
        <begin position="1"/>
        <end position="26"/>
    </location>
</feature>
<dbReference type="AlphaFoldDB" id="A0A812P6Z9"/>
<feature type="non-terminal residue" evidence="2">
    <location>
        <position position="158"/>
    </location>
</feature>
<feature type="compositionally biased region" description="Polar residues" evidence="1">
    <location>
        <begin position="1"/>
        <end position="11"/>
    </location>
</feature>
<accession>A0A812P6Z9</accession>
<reference evidence="2" key="1">
    <citation type="submission" date="2021-02" db="EMBL/GenBank/DDBJ databases">
        <authorList>
            <person name="Dougan E. K."/>
            <person name="Rhodes N."/>
            <person name="Thang M."/>
            <person name="Chan C."/>
        </authorList>
    </citation>
    <scope>NUCLEOTIDE SEQUENCE</scope>
</reference>
<protein>
    <submittedName>
        <fullName evidence="2">Uncharacterized protein</fullName>
    </submittedName>
</protein>
<comment type="caution">
    <text evidence="2">The sequence shown here is derived from an EMBL/GenBank/DDBJ whole genome shotgun (WGS) entry which is preliminary data.</text>
</comment>
<feature type="non-terminal residue" evidence="2">
    <location>
        <position position="1"/>
    </location>
</feature>
<gene>
    <name evidence="2" type="ORF">SPIL2461_LOCUS7705</name>
</gene>
<feature type="compositionally biased region" description="Basic residues" evidence="1">
    <location>
        <begin position="149"/>
        <end position="158"/>
    </location>
</feature>
<organism evidence="2 3">
    <name type="scientific">Symbiodinium pilosum</name>
    <name type="common">Dinoflagellate</name>
    <dbReference type="NCBI Taxonomy" id="2952"/>
    <lineage>
        <taxon>Eukaryota</taxon>
        <taxon>Sar</taxon>
        <taxon>Alveolata</taxon>
        <taxon>Dinophyceae</taxon>
        <taxon>Suessiales</taxon>
        <taxon>Symbiodiniaceae</taxon>
        <taxon>Symbiodinium</taxon>
    </lineage>
</organism>
<name>A0A812P6Z9_SYMPI</name>
<evidence type="ECO:0000313" key="3">
    <source>
        <dbReference type="Proteomes" id="UP000649617"/>
    </source>
</evidence>
<evidence type="ECO:0000313" key="2">
    <source>
        <dbReference type="EMBL" id="CAE7331499.1"/>
    </source>
</evidence>